<evidence type="ECO:0000256" key="1">
    <source>
        <dbReference type="ARBA" id="ARBA00008766"/>
    </source>
</evidence>
<feature type="domain" description="Creatinase N-terminal" evidence="4">
    <location>
        <begin position="4"/>
        <end position="123"/>
    </location>
</feature>
<keyword evidence="7" id="KW-0224">Dipeptidase</keyword>
<feature type="domain" description="Peptidase M24" evidence="3">
    <location>
        <begin position="135"/>
        <end position="337"/>
    </location>
</feature>
<dbReference type="CDD" id="cd01092">
    <property type="entry name" value="APP-like"/>
    <property type="match status" value="1"/>
</dbReference>
<dbReference type="InterPro" id="IPR029149">
    <property type="entry name" value="Creatin/AminoP/Spt16_N"/>
</dbReference>
<dbReference type="SUPFAM" id="SSF55920">
    <property type="entry name" value="Creatinase/aminopeptidase"/>
    <property type="match status" value="1"/>
</dbReference>
<evidence type="ECO:0000256" key="2">
    <source>
        <dbReference type="ARBA" id="ARBA00022801"/>
    </source>
</evidence>
<dbReference type="EMBL" id="LK933116">
    <property type="protein sequence ID" value="CDT33848.1"/>
    <property type="molecule type" value="Genomic_DNA"/>
</dbReference>
<dbReference type="GO" id="GO:0004177">
    <property type="term" value="F:aminopeptidase activity"/>
    <property type="evidence" value="ECO:0007669"/>
    <property type="project" value="UniProtKB-KW"/>
</dbReference>
<dbReference type="RefSeq" id="WP_021367012.1">
    <property type="nucleotide sequence ID" value="NZ_BBYB01000182.1"/>
</dbReference>
<dbReference type="InterPro" id="IPR000587">
    <property type="entry name" value="Creatinase_N"/>
</dbReference>
<sequence>MDKIEKVREYFREYDIDGFLINSPTNKFYVGNLFSSSGYVFITKESQYIIVDFRYFEEIKRKSSLFNVVLMDKTRTHFDIINDICREQNIKEIGFEGNEVSFDLYRSMSNKLSATLKSVDLSTLRETKNEDEIKYIKKACEIVDATFYHIVDFIKVGMTEKQVENEIVRIIKDLGGQKESFDTIVASGLRGALPHGKASEKVIEYGDFVTFDFGAKYNNYCSDITRTICMGTINKELEEIYNIVRKANEECIRVLRPGMTTGEIDKVARDIIGSYGYAGNFGHNLGHGVGIMVHEYPALAPESNEVLKEGMIVTIEPGIYVPSLGGVRIEDDVLITKDGCMRLTTSTKDLIVVS</sequence>
<gene>
    <name evidence="6" type="primary">ypdF</name>
    <name evidence="7" type="ORF">BN1095_440042</name>
    <name evidence="5" type="ORF">BN1096_520217</name>
    <name evidence="6" type="ORF">BN1097_680186</name>
</gene>
<evidence type="ECO:0000313" key="6">
    <source>
        <dbReference type="EMBL" id="CDS88731.1"/>
    </source>
</evidence>
<dbReference type="InterPro" id="IPR036005">
    <property type="entry name" value="Creatinase/aminopeptidase-like"/>
</dbReference>
<protein>
    <submittedName>
        <fullName evidence="7">Putative Xaa-Pro aminopeptidase, M24 family</fullName>
        <ecNumber evidence="7">3.4.13.9</ecNumber>
    </submittedName>
    <submittedName>
        <fullName evidence="6">Xaa-Pro and Met-Xaa peptidase</fullName>
    </submittedName>
</protein>
<proteinExistence type="inferred from homology"/>
<dbReference type="FunFam" id="3.90.230.10:FF:000014">
    <property type="entry name" value="Aminopeptidase P family protein"/>
    <property type="match status" value="1"/>
</dbReference>
<dbReference type="SUPFAM" id="SSF53092">
    <property type="entry name" value="Creatinase/prolidase N-terminal domain"/>
    <property type="match status" value="1"/>
</dbReference>
<organism evidence="7">
    <name type="scientific">Clostridioides difficile</name>
    <name type="common">Peptoclostridium difficile</name>
    <dbReference type="NCBI Taxonomy" id="1496"/>
    <lineage>
        <taxon>Bacteria</taxon>
        <taxon>Bacillati</taxon>
        <taxon>Bacillota</taxon>
        <taxon>Clostridia</taxon>
        <taxon>Peptostreptococcales</taxon>
        <taxon>Peptostreptococcaceae</taxon>
        <taxon>Clostridioides</taxon>
    </lineage>
</organism>
<dbReference type="PANTHER" id="PTHR46112">
    <property type="entry name" value="AMINOPEPTIDASE"/>
    <property type="match status" value="1"/>
</dbReference>
<dbReference type="EMBL" id="LK932407">
    <property type="protein sequence ID" value="CDS88731.1"/>
    <property type="molecule type" value="Genomic_DNA"/>
</dbReference>
<reference evidence="7" key="1">
    <citation type="submission" date="2014-07" db="EMBL/GenBank/DDBJ databases">
        <authorList>
            <person name="Monot Marc"/>
        </authorList>
    </citation>
    <scope>NUCLEOTIDE SEQUENCE</scope>
    <source>
        <strain evidence="7">7032989</strain>
        <strain evidence="6">7032994</strain>
    </source>
</reference>
<dbReference type="InterPro" id="IPR050659">
    <property type="entry name" value="Peptidase_M24B"/>
</dbReference>
<dbReference type="PANTHER" id="PTHR46112:SF3">
    <property type="entry name" value="AMINOPEPTIDASE YPDF"/>
    <property type="match status" value="1"/>
</dbReference>
<name>A0A069APZ1_CLODI</name>
<dbReference type="Pfam" id="PF01321">
    <property type="entry name" value="Creatinase_N"/>
    <property type="match status" value="1"/>
</dbReference>
<dbReference type="GO" id="GO:0102009">
    <property type="term" value="F:proline dipeptidase activity"/>
    <property type="evidence" value="ECO:0007669"/>
    <property type="project" value="UniProtKB-EC"/>
</dbReference>
<evidence type="ECO:0000259" key="3">
    <source>
        <dbReference type="Pfam" id="PF00557"/>
    </source>
</evidence>
<keyword evidence="7" id="KW-0645">Protease</keyword>
<dbReference type="Gene3D" id="3.90.230.10">
    <property type="entry name" value="Creatinase/methionine aminopeptidase superfamily"/>
    <property type="match status" value="1"/>
</dbReference>
<accession>A0A069APZ1</accession>
<keyword evidence="7" id="KW-0031">Aminopeptidase</keyword>
<dbReference type="AlphaFoldDB" id="A0A069APZ1"/>
<evidence type="ECO:0000259" key="4">
    <source>
        <dbReference type="Pfam" id="PF01321"/>
    </source>
</evidence>
<comment type="similarity">
    <text evidence="1">Belongs to the peptidase M24B family.</text>
</comment>
<dbReference type="InterPro" id="IPR000994">
    <property type="entry name" value="Pept_M24"/>
</dbReference>
<dbReference type="Pfam" id="PF00557">
    <property type="entry name" value="Peptidase_M24"/>
    <property type="match status" value="1"/>
</dbReference>
<dbReference type="Gene3D" id="3.40.350.10">
    <property type="entry name" value="Creatinase/prolidase N-terminal domain"/>
    <property type="match status" value="1"/>
</dbReference>
<keyword evidence="2 7" id="KW-0378">Hydrolase</keyword>
<dbReference type="EMBL" id="LK932505">
    <property type="protein sequence ID" value="CDS85314.1"/>
    <property type="molecule type" value="Genomic_DNA"/>
</dbReference>
<evidence type="ECO:0000313" key="5">
    <source>
        <dbReference type="EMBL" id="CDS85314.1"/>
    </source>
</evidence>
<evidence type="ECO:0000313" key="7">
    <source>
        <dbReference type="EMBL" id="CDT33848.1"/>
    </source>
</evidence>
<dbReference type="EC" id="3.4.13.9" evidence="7"/>